<feature type="compositionally biased region" description="Low complexity" evidence="1">
    <location>
        <begin position="369"/>
        <end position="400"/>
    </location>
</feature>
<organism evidence="2 3">
    <name type="scientific">Paraburkholderia sejongensis</name>
    <dbReference type="NCBI Taxonomy" id="2886946"/>
    <lineage>
        <taxon>Bacteria</taxon>
        <taxon>Pseudomonadati</taxon>
        <taxon>Pseudomonadota</taxon>
        <taxon>Betaproteobacteria</taxon>
        <taxon>Burkholderiales</taxon>
        <taxon>Burkholderiaceae</taxon>
        <taxon>Paraburkholderia</taxon>
    </lineage>
</organism>
<reference evidence="2 3" key="1">
    <citation type="submission" date="2021-11" db="EMBL/GenBank/DDBJ databases">
        <authorList>
            <person name="Oh E.-T."/>
            <person name="Kim S.-B."/>
        </authorList>
    </citation>
    <scope>NUCLEOTIDE SEQUENCE [LARGE SCALE GENOMIC DNA]</scope>
    <source>
        <strain evidence="2 3">MMS20-SJTR3</strain>
    </source>
</reference>
<feature type="compositionally biased region" description="Low complexity" evidence="1">
    <location>
        <begin position="248"/>
        <end position="260"/>
    </location>
</feature>
<feature type="region of interest" description="Disordered" evidence="1">
    <location>
        <begin position="26"/>
        <end position="46"/>
    </location>
</feature>
<keyword evidence="3" id="KW-1185">Reference proteome</keyword>
<comment type="caution">
    <text evidence="2">The sequence shown here is derived from an EMBL/GenBank/DDBJ whole genome shotgun (WGS) entry which is preliminary data.</text>
</comment>
<dbReference type="EMBL" id="JAJITD010000020">
    <property type="protein sequence ID" value="MCC8396782.1"/>
    <property type="molecule type" value="Genomic_DNA"/>
</dbReference>
<dbReference type="InterPro" id="IPR020011">
    <property type="entry name" value="FimV_C"/>
</dbReference>
<feature type="compositionally biased region" description="Basic and acidic residues" evidence="1">
    <location>
        <begin position="347"/>
        <end position="359"/>
    </location>
</feature>
<gene>
    <name evidence="2" type="ORF">LJ656_29750</name>
</gene>
<feature type="region of interest" description="Disordered" evidence="1">
    <location>
        <begin position="472"/>
        <end position="494"/>
    </location>
</feature>
<feature type="compositionally biased region" description="Basic and acidic residues" evidence="1">
    <location>
        <begin position="196"/>
        <end position="247"/>
    </location>
</feature>
<evidence type="ECO:0000256" key="1">
    <source>
        <dbReference type="SAM" id="MobiDB-lite"/>
    </source>
</evidence>
<sequence>MSSLQQLLALKNRVLMELQKHGIGGAPAASGAAPTNAAQPATGGSAAAMATAPGRANVAPAPSNDGGVSQRQLTIAGAVGAALVVLLAALRMGRRKRDNAAAARAAEAANVEAAESGPTDDSRDAAEVAGQAAAVAAAGHVAAERAATEQAAAEHAQTGPAAAEQAAAERAEAERAEAERAEAERVAAEQAAAERSAAEHAAAERAEAERTGAERVAEAERAAEAEQAEAERIAAERLAAERTEAERAATGQVAQQAAADHAAEPEAGHAAADHAATHPIPEPIAPTQPLASIPPTSETNAAAESPAPTHHEDLTAASTAASLAAAAELGAEALPLQPLEPGISSAEDAHAPGLQRDDETPQGATPNQPADQPTSTTTTTHPAETSSAAAQARAAESQTSFDALSSVPDFTQHQIEPRTATPFGQPFSDTPTPAHPAPPPPGQFPRDAVTAFGSLDMPLPPRIELPPDSAGISTSLSTQPVASPETTAKQAFPVPDPDHEVPHIADEIAAGTAGHGAVAGLGGPGFGALKLDFDLELPPSQAQPLPDFTPADLGRIARNKLELASEYIELGDLAGARALINEVIEANDPATRTEARALLSTLAPLS</sequence>
<evidence type="ECO:0000313" key="3">
    <source>
        <dbReference type="Proteomes" id="UP001431019"/>
    </source>
</evidence>
<dbReference type="Gene3D" id="1.20.58.2200">
    <property type="match status" value="1"/>
</dbReference>
<accession>A0ABS8K3P4</accession>
<dbReference type="Proteomes" id="UP001431019">
    <property type="component" value="Unassembled WGS sequence"/>
</dbReference>
<proteinExistence type="predicted"/>
<feature type="compositionally biased region" description="Polar residues" evidence="1">
    <location>
        <begin position="472"/>
        <end position="489"/>
    </location>
</feature>
<feature type="compositionally biased region" description="Basic and acidic residues" evidence="1">
    <location>
        <begin position="167"/>
        <end position="187"/>
    </location>
</feature>
<evidence type="ECO:0000313" key="2">
    <source>
        <dbReference type="EMBL" id="MCC8396782.1"/>
    </source>
</evidence>
<dbReference type="InterPro" id="IPR038440">
    <property type="entry name" value="FimV_C_sf"/>
</dbReference>
<dbReference type="RefSeq" id="WP_230513067.1">
    <property type="nucleotide sequence ID" value="NZ_JAJITD010000020.1"/>
</dbReference>
<protein>
    <submittedName>
        <fullName evidence="2">Fimbrial protein FimV</fullName>
    </submittedName>
</protein>
<feature type="region of interest" description="Disordered" evidence="1">
    <location>
        <begin position="109"/>
        <end position="128"/>
    </location>
</feature>
<feature type="region of interest" description="Disordered" evidence="1">
    <location>
        <begin position="146"/>
        <end position="319"/>
    </location>
</feature>
<feature type="compositionally biased region" description="Basic and acidic residues" evidence="1">
    <location>
        <begin position="261"/>
        <end position="276"/>
    </location>
</feature>
<dbReference type="NCBIfam" id="TIGR03504">
    <property type="entry name" value="FimV_Cterm"/>
    <property type="match status" value="1"/>
</dbReference>
<name>A0ABS8K3P4_9BURK</name>
<feature type="region of interest" description="Disordered" evidence="1">
    <location>
        <begin position="332"/>
        <end position="449"/>
    </location>
</feature>
<feature type="compositionally biased region" description="Pro residues" evidence="1">
    <location>
        <begin position="433"/>
        <end position="443"/>
    </location>
</feature>
<feature type="compositionally biased region" description="Low complexity" evidence="1">
    <location>
        <begin position="332"/>
        <end position="342"/>
    </location>
</feature>
<feature type="compositionally biased region" description="Low complexity" evidence="1">
    <location>
        <begin position="148"/>
        <end position="166"/>
    </location>
</feature>